<dbReference type="AlphaFoldDB" id="A0A8I2KMJ4"/>
<organism evidence="1 3">
    <name type="scientific">Pseudoalteromonas maricaloris</name>
    <dbReference type="NCBI Taxonomy" id="184924"/>
    <lineage>
        <taxon>Bacteria</taxon>
        <taxon>Pseudomonadati</taxon>
        <taxon>Pseudomonadota</taxon>
        <taxon>Gammaproteobacteria</taxon>
        <taxon>Alteromonadales</taxon>
        <taxon>Pseudoalteromonadaceae</taxon>
        <taxon>Pseudoalteromonas</taxon>
    </lineage>
</organism>
<gene>
    <name evidence="1" type="ORF">F9Y85_10650</name>
    <name evidence="2" type="ORF">R5H13_17035</name>
</gene>
<dbReference type="EMBL" id="WEIA01000005">
    <property type="protein sequence ID" value="NLR21771.1"/>
    <property type="molecule type" value="Genomic_DNA"/>
</dbReference>
<proteinExistence type="predicted"/>
<evidence type="ECO:0000313" key="1">
    <source>
        <dbReference type="EMBL" id="NLR21771.1"/>
    </source>
</evidence>
<reference evidence="1" key="1">
    <citation type="submission" date="2019-10" db="EMBL/GenBank/DDBJ databases">
        <authorList>
            <person name="Paulsen S."/>
        </authorList>
    </citation>
    <scope>NUCLEOTIDE SEQUENCE</scope>
    <source>
        <strain evidence="1">LMG 19692</strain>
    </source>
</reference>
<evidence type="ECO:0000313" key="4">
    <source>
        <dbReference type="Proteomes" id="UP001304419"/>
    </source>
</evidence>
<dbReference type="Proteomes" id="UP000646877">
    <property type="component" value="Unassembled WGS sequence"/>
</dbReference>
<evidence type="ECO:0000313" key="2">
    <source>
        <dbReference type="EMBL" id="WOX28311.1"/>
    </source>
</evidence>
<evidence type="ECO:0000313" key="3">
    <source>
        <dbReference type="Proteomes" id="UP000646877"/>
    </source>
</evidence>
<accession>A0A8I2KMJ4</accession>
<protein>
    <submittedName>
        <fullName evidence="1">Uncharacterized protein</fullName>
    </submittedName>
</protein>
<keyword evidence="4" id="KW-1185">Reference proteome</keyword>
<name>A0A8I2KMJ4_9GAMM</name>
<dbReference type="Proteomes" id="UP001304419">
    <property type="component" value="Chromosome 1"/>
</dbReference>
<dbReference type="RefSeq" id="WP_193521885.1">
    <property type="nucleotide sequence ID" value="NZ_CBCSDF010000010.1"/>
</dbReference>
<reference evidence="2 4" key="2">
    <citation type="submission" date="2023-10" db="EMBL/GenBank/DDBJ databases">
        <title>To unveil natural product biosynthetic capacity in Pseudoalteromonas.</title>
        <authorList>
            <person name="Wang J."/>
        </authorList>
    </citation>
    <scope>NUCLEOTIDE SEQUENCE [LARGE SCALE GENOMIC DNA]</scope>
    <source>
        <strain evidence="2 4">DSM 15914</strain>
    </source>
</reference>
<sequence>MSLSGLDSLRVIIEYLHKGFAFGEVEKSKWRILISRGNEKLIVFHKEDLNQQVFKEKWPDYDSHNSTQLIPLSPRYFKLVGGKIAYIKEEQIKDIARGILGCEGELESILKEVFKKT</sequence>
<dbReference type="EMBL" id="CP137578">
    <property type="protein sequence ID" value="WOX28311.1"/>
    <property type="molecule type" value="Genomic_DNA"/>
</dbReference>